<name>A0A172CFY4_9HYME</name>
<dbReference type="InterPro" id="IPR003918">
    <property type="entry name" value="NADH_UbQ_OxRdtase"/>
</dbReference>
<dbReference type="Pfam" id="PF00361">
    <property type="entry name" value="Proton_antipo_M"/>
    <property type="match status" value="1"/>
</dbReference>
<keyword evidence="8 17" id="KW-0812">Transmembrane</keyword>
<feature type="transmembrane region" description="Helical" evidence="17">
    <location>
        <begin position="75"/>
        <end position="93"/>
    </location>
</feature>
<keyword evidence="7 17" id="KW-0679">Respiratory chain</keyword>
<evidence type="ECO:0000256" key="8">
    <source>
        <dbReference type="ARBA" id="ARBA00022692"/>
    </source>
</evidence>
<evidence type="ECO:0000259" key="18">
    <source>
        <dbReference type="Pfam" id="PF00361"/>
    </source>
</evidence>
<accession>A0A172CFY4</accession>
<evidence type="ECO:0000256" key="4">
    <source>
        <dbReference type="ARBA" id="ARBA00012944"/>
    </source>
</evidence>
<feature type="transmembrane region" description="Helical" evidence="17">
    <location>
        <begin position="232"/>
        <end position="253"/>
    </location>
</feature>
<keyword evidence="13 17" id="KW-0830">Ubiquinone</keyword>
<dbReference type="PANTHER" id="PTHR43507">
    <property type="entry name" value="NADH-UBIQUINONE OXIDOREDUCTASE CHAIN 4"/>
    <property type="match status" value="1"/>
</dbReference>
<dbReference type="EC" id="7.1.1.2" evidence="4 17"/>
<feature type="transmembrane region" description="Helical" evidence="17">
    <location>
        <begin position="407"/>
        <end position="429"/>
    </location>
</feature>
<dbReference type="GO" id="GO:0048039">
    <property type="term" value="F:ubiquinone binding"/>
    <property type="evidence" value="ECO:0007669"/>
    <property type="project" value="TreeGrafter"/>
</dbReference>
<evidence type="ECO:0000313" key="19">
    <source>
        <dbReference type="EMBL" id="AKS40063.1"/>
    </source>
</evidence>
<geneLocation type="mitochondrion" evidence="19"/>
<dbReference type="AlphaFoldDB" id="A0A172CFY4"/>
<dbReference type="GO" id="GO:0031966">
    <property type="term" value="C:mitochondrial membrane"/>
    <property type="evidence" value="ECO:0007669"/>
    <property type="project" value="UniProtKB-SubCell"/>
</dbReference>
<evidence type="ECO:0000256" key="15">
    <source>
        <dbReference type="ARBA" id="ARBA00023136"/>
    </source>
</evidence>
<keyword evidence="10 17" id="KW-0249">Electron transport</keyword>
<evidence type="ECO:0000256" key="12">
    <source>
        <dbReference type="ARBA" id="ARBA00023027"/>
    </source>
</evidence>
<dbReference type="GO" id="GO:0015990">
    <property type="term" value="P:electron transport coupled proton transport"/>
    <property type="evidence" value="ECO:0007669"/>
    <property type="project" value="TreeGrafter"/>
</dbReference>
<dbReference type="GeneID" id="27923911"/>
<keyword evidence="11 17" id="KW-1133">Transmembrane helix</keyword>
<feature type="transmembrane region" description="Helical" evidence="17">
    <location>
        <begin position="331"/>
        <end position="349"/>
    </location>
</feature>
<feature type="transmembrane region" description="Helical" evidence="17">
    <location>
        <begin position="12"/>
        <end position="32"/>
    </location>
</feature>
<evidence type="ECO:0000256" key="10">
    <source>
        <dbReference type="ARBA" id="ARBA00022982"/>
    </source>
</evidence>
<evidence type="ECO:0000256" key="9">
    <source>
        <dbReference type="ARBA" id="ARBA00022967"/>
    </source>
</evidence>
<feature type="transmembrane region" description="Helical" evidence="17">
    <location>
        <begin position="199"/>
        <end position="220"/>
    </location>
</feature>
<sequence>MFIYLNSSKLKIYFLSNFMFLLSLIFLLKFNFNLLWISISYIFGINFFSYMLILLIMWIFAIIFMILMKLKMLNLCLYLLLLLLINLLLNFTVMELLMFYFMFEMSLIFMFLLIIMWGLGQLRLIASYYFIFYTLFFSLPMLFILFMLIYQNNVSMMFMMEMMLLTLNKFMFIYLMMSFMVKIPMFMLHGWLLKAHVEAPVFGSMILAAILLKLGTYGFLRFNLILLNLMMIYNWMFMIISLVGSIYISLICLRQIDMKLLVAYSSIVHMSMLLISMSSLMMMGLMGSYLMMIAHGLCSSGLFYLVNICYSQTSSRLMLINKGMMNLMPSMTLMWFLLCSSNMSAPFSMNLVSEILLMISIIMWLNYLIIFMFILCLLSFLYSLYLFSYVQHGQLNFYLMNINNGKLIDYMVLMLHWLPLNLMIFKMFFL</sequence>
<evidence type="ECO:0000256" key="11">
    <source>
        <dbReference type="ARBA" id="ARBA00022989"/>
    </source>
</evidence>
<comment type="function">
    <text evidence="17">Core subunit of the mitochondrial membrane respiratory chain NADH dehydrogenase (Complex I) which catalyzes electron transfer from NADH through the respiratory chain, using ubiquinone as an electron acceptor. Essential for the catalytic activity and assembly of complex I.</text>
</comment>
<keyword evidence="9" id="KW-1278">Translocase</keyword>
<evidence type="ECO:0000256" key="16">
    <source>
        <dbReference type="ARBA" id="ARBA00049551"/>
    </source>
</evidence>
<dbReference type="PANTHER" id="PTHR43507:SF20">
    <property type="entry name" value="NADH-UBIQUINONE OXIDOREDUCTASE CHAIN 4"/>
    <property type="match status" value="1"/>
</dbReference>
<feature type="transmembrane region" description="Helical" evidence="17">
    <location>
        <begin position="289"/>
        <end position="310"/>
    </location>
</feature>
<dbReference type="GO" id="GO:0003954">
    <property type="term" value="F:NADH dehydrogenase activity"/>
    <property type="evidence" value="ECO:0007669"/>
    <property type="project" value="TreeGrafter"/>
</dbReference>
<feature type="transmembrane region" description="Helical" evidence="17">
    <location>
        <begin position="38"/>
        <end position="68"/>
    </location>
</feature>
<comment type="subcellular location">
    <subcellularLocation>
        <location evidence="2 17">Mitochondrion membrane</location>
        <topology evidence="2 17">Multi-pass membrane protein</topology>
    </subcellularLocation>
</comment>
<comment type="similarity">
    <text evidence="3 17">Belongs to the complex I subunit 4 family.</text>
</comment>
<dbReference type="GO" id="GO:0008137">
    <property type="term" value="F:NADH dehydrogenase (ubiquinone) activity"/>
    <property type="evidence" value="ECO:0007669"/>
    <property type="project" value="UniProtKB-UniRule"/>
</dbReference>
<evidence type="ECO:0000256" key="3">
    <source>
        <dbReference type="ARBA" id="ARBA00009025"/>
    </source>
</evidence>
<keyword evidence="12 17" id="KW-0520">NAD</keyword>
<keyword evidence="6 17" id="KW-0813">Transport</keyword>
<dbReference type="InterPro" id="IPR001750">
    <property type="entry name" value="ND/Mrp_TM"/>
</dbReference>
<evidence type="ECO:0000256" key="1">
    <source>
        <dbReference type="ARBA" id="ARBA00003257"/>
    </source>
</evidence>
<evidence type="ECO:0000256" key="7">
    <source>
        <dbReference type="ARBA" id="ARBA00022660"/>
    </source>
</evidence>
<comment type="function">
    <text evidence="1">Core subunit of the mitochondrial membrane respiratory chain NADH dehydrogenase (Complex I) that is believed to belong to the minimal assembly required for catalysis. Complex I functions in the transfer of electrons from NADH to the respiratory chain. The immediate electron acceptor for the enzyme is believed to be ubiquinone.</text>
</comment>
<reference evidence="19" key="1">
    <citation type="journal article" date="2015" name="Biol. J. Linn. Soc. Lond.">
        <title>The complete mitochondrial genome of the endemic and highly specialized South African bee species Rediviva intermixta (Hymenoptera: Melittidae), with a comparison with other bee mitogenomes.</title>
        <authorList>
            <person name="Kahnt B."/>
            <person name="Gerth M."/>
            <person name="Paxton R.J."/>
            <person name="Bleidorn C."/>
            <person name="Husemann M."/>
        </authorList>
    </citation>
    <scope>NUCLEOTIDE SEQUENCE</scope>
</reference>
<keyword evidence="15 17" id="KW-0472">Membrane</keyword>
<proteinExistence type="inferred from homology"/>
<feature type="transmembrane region" description="Helical" evidence="17">
    <location>
        <begin position="99"/>
        <end position="119"/>
    </location>
</feature>
<feature type="transmembrane region" description="Helical" evidence="17">
    <location>
        <begin position="126"/>
        <end position="150"/>
    </location>
</feature>
<dbReference type="GO" id="GO:0042773">
    <property type="term" value="P:ATP synthesis coupled electron transport"/>
    <property type="evidence" value="ECO:0007669"/>
    <property type="project" value="InterPro"/>
</dbReference>
<evidence type="ECO:0000256" key="17">
    <source>
        <dbReference type="RuleBase" id="RU003297"/>
    </source>
</evidence>
<dbReference type="RefSeq" id="YP_009256120.1">
    <property type="nucleotide sequence ID" value="NC_030284.1"/>
</dbReference>
<feature type="transmembrane region" description="Helical" evidence="17">
    <location>
        <begin position="260"/>
        <end position="283"/>
    </location>
</feature>
<dbReference type="CTD" id="4538"/>
<dbReference type="EMBL" id="KR864834">
    <property type="protein sequence ID" value="AKS40063.1"/>
    <property type="molecule type" value="Genomic_DNA"/>
</dbReference>
<gene>
    <name evidence="19" type="primary">ND4</name>
</gene>
<evidence type="ECO:0000256" key="2">
    <source>
        <dbReference type="ARBA" id="ARBA00004225"/>
    </source>
</evidence>
<evidence type="ECO:0000256" key="14">
    <source>
        <dbReference type="ARBA" id="ARBA00023128"/>
    </source>
</evidence>
<feature type="transmembrane region" description="Helical" evidence="17">
    <location>
        <begin position="355"/>
        <end position="387"/>
    </location>
</feature>
<comment type="catalytic activity">
    <reaction evidence="16 17">
        <text>a ubiquinone + NADH + 5 H(+)(in) = a ubiquinol + NAD(+) + 4 H(+)(out)</text>
        <dbReference type="Rhea" id="RHEA:29091"/>
        <dbReference type="Rhea" id="RHEA-COMP:9565"/>
        <dbReference type="Rhea" id="RHEA-COMP:9566"/>
        <dbReference type="ChEBI" id="CHEBI:15378"/>
        <dbReference type="ChEBI" id="CHEBI:16389"/>
        <dbReference type="ChEBI" id="CHEBI:17976"/>
        <dbReference type="ChEBI" id="CHEBI:57540"/>
        <dbReference type="ChEBI" id="CHEBI:57945"/>
        <dbReference type="EC" id="7.1.1.2"/>
    </reaction>
</comment>
<evidence type="ECO:0000256" key="5">
    <source>
        <dbReference type="ARBA" id="ARBA00021006"/>
    </source>
</evidence>
<evidence type="ECO:0000256" key="13">
    <source>
        <dbReference type="ARBA" id="ARBA00023075"/>
    </source>
</evidence>
<feature type="domain" description="NADH:quinone oxidoreductase/Mrp antiporter transmembrane" evidence="18">
    <location>
        <begin position="94"/>
        <end position="376"/>
    </location>
</feature>
<protein>
    <recommendedName>
        <fullName evidence="5 17">NADH-ubiquinone oxidoreductase chain 4</fullName>
        <ecNumber evidence="4 17">7.1.1.2</ecNumber>
    </recommendedName>
</protein>
<organism evidence="19">
    <name type="scientific">Rediviva intermixta</name>
    <dbReference type="NCBI Taxonomy" id="1688786"/>
    <lineage>
        <taxon>Eukaryota</taxon>
        <taxon>Metazoa</taxon>
        <taxon>Ecdysozoa</taxon>
        <taxon>Arthropoda</taxon>
        <taxon>Hexapoda</taxon>
        <taxon>Insecta</taxon>
        <taxon>Pterygota</taxon>
        <taxon>Neoptera</taxon>
        <taxon>Endopterygota</taxon>
        <taxon>Hymenoptera</taxon>
        <taxon>Apocrita</taxon>
        <taxon>Aculeata</taxon>
        <taxon>Apoidea</taxon>
        <taxon>Anthophila</taxon>
        <taxon>Melittinae</taxon>
        <taxon>Rediviva</taxon>
    </lineage>
</organism>
<dbReference type="PRINTS" id="PR01437">
    <property type="entry name" value="NUOXDRDTASE4"/>
</dbReference>
<keyword evidence="14 17" id="KW-0496">Mitochondrion</keyword>
<feature type="transmembrane region" description="Helical" evidence="17">
    <location>
        <begin position="170"/>
        <end position="192"/>
    </location>
</feature>
<evidence type="ECO:0000256" key="6">
    <source>
        <dbReference type="ARBA" id="ARBA00022448"/>
    </source>
</evidence>